<dbReference type="InterPro" id="IPR025944">
    <property type="entry name" value="Sigma_54_int_dom_CS"/>
</dbReference>
<dbReference type="GO" id="GO:0043565">
    <property type="term" value="F:sequence-specific DNA binding"/>
    <property type="evidence" value="ECO:0007669"/>
    <property type="project" value="InterPro"/>
</dbReference>
<evidence type="ECO:0000256" key="2">
    <source>
        <dbReference type="ARBA" id="ARBA00022840"/>
    </source>
</evidence>
<evidence type="ECO:0000259" key="7">
    <source>
        <dbReference type="PROSITE" id="PS50112"/>
    </source>
</evidence>
<dbReference type="GO" id="GO:0006355">
    <property type="term" value="P:regulation of DNA-templated transcription"/>
    <property type="evidence" value="ECO:0007669"/>
    <property type="project" value="InterPro"/>
</dbReference>
<keyword evidence="4" id="KW-0238">DNA-binding</keyword>
<evidence type="ECO:0000256" key="1">
    <source>
        <dbReference type="ARBA" id="ARBA00022741"/>
    </source>
</evidence>
<evidence type="ECO:0000259" key="6">
    <source>
        <dbReference type="PROSITE" id="PS50045"/>
    </source>
</evidence>
<dbReference type="CDD" id="cd00009">
    <property type="entry name" value="AAA"/>
    <property type="match status" value="1"/>
</dbReference>
<dbReference type="PANTHER" id="PTHR32071">
    <property type="entry name" value="TRANSCRIPTIONAL REGULATORY PROTEIN"/>
    <property type="match status" value="1"/>
</dbReference>
<feature type="domain" description="PAS" evidence="7">
    <location>
        <begin position="2"/>
        <end position="49"/>
    </location>
</feature>
<dbReference type="EMBL" id="CP009933">
    <property type="protein sequence ID" value="AKA69624.1"/>
    <property type="molecule type" value="Genomic_DNA"/>
</dbReference>
<dbReference type="PROSITE" id="PS50112">
    <property type="entry name" value="PAS"/>
    <property type="match status" value="1"/>
</dbReference>
<dbReference type="InterPro" id="IPR000014">
    <property type="entry name" value="PAS"/>
</dbReference>
<dbReference type="InterPro" id="IPR002078">
    <property type="entry name" value="Sigma_54_int"/>
</dbReference>
<keyword evidence="5" id="KW-0804">Transcription</keyword>
<dbReference type="SUPFAM" id="SSF52540">
    <property type="entry name" value="P-loop containing nucleoside triphosphate hydrolases"/>
    <property type="match status" value="1"/>
</dbReference>
<dbReference type="STRING" id="1548.CSCA_2499"/>
<dbReference type="SUPFAM" id="SSF46689">
    <property type="entry name" value="Homeodomain-like"/>
    <property type="match status" value="1"/>
</dbReference>
<evidence type="ECO:0000313" key="8">
    <source>
        <dbReference type="EMBL" id="AKA69624.1"/>
    </source>
</evidence>
<protein>
    <submittedName>
        <fullName evidence="8">Arginine utilization regulatory protein RocR</fullName>
    </submittedName>
</protein>
<dbReference type="PROSITE" id="PS00676">
    <property type="entry name" value="SIGMA54_INTERACT_2"/>
    <property type="match status" value="1"/>
</dbReference>
<dbReference type="InterPro" id="IPR058031">
    <property type="entry name" value="AAA_lid_NorR"/>
</dbReference>
<dbReference type="HOGENOM" id="CLU_000445_8_1_9"/>
<keyword evidence="2" id="KW-0067">ATP-binding</keyword>
<dbReference type="KEGG" id="csq:CSCA_2499"/>
<dbReference type="Gene3D" id="3.40.50.300">
    <property type="entry name" value="P-loop containing nucleotide triphosphate hydrolases"/>
    <property type="match status" value="1"/>
</dbReference>
<dbReference type="SUPFAM" id="SSF55785">
    <property type="entry name" value="PYP-like sensor domain (PAS domain)"/>
    <property type="match status" value="1"/>
</dbReference>
<dbReference type="PANTHER" id="PTHR32071:SF74">
    <property type="entry name" value="TRANSCRIPTIONAL ACTIVATOR ROCR"/>
    <property type="match status" value="1"/>
</dbReference>
<dbReference type="InterPro" id="IPR003593">
    <property type="entry name" value="AAA+_ATPase"/>
</dbReference>
<proteinExistence type="predicted"/>
<dbReference type="Gene3D" id="1.10.10.60">
    <property type="entry name" value="Homeodomain-like"/>
    <property type="match status" value="1"/>
</dbReference>
<dbReference type="Proteomes" id="UP000033115">
    <property type="component" value="Chromosome"/>
</dbReference>
<evidence type="ECO:0000256" key="4">
    <source>
        <dbReference type="ARBA" id="ARBA00023125"/>
    </source>
</evidence>
<dbReference type="Pfam" id="PF00158">
    <property type="entry name" value="Sigma54_activat"/>
    <property type="match status" value="1"/>
</dbReference>
<name>A0A0E3JZB4_CLOSL</name>
<dbReference type="AlphaFoldDB" id="A0A0E3JZB4"/>
<dbReference type="InterPro" id="IPR035965">
    <property type="entry name" value="PAS-like_dom_sf"/>
</dbReference>
<dbReference type="InterPro" id="IPR009057">
    <property type="entry name" value="Homeodomain-like_sf"/>
</dbReference>
<dbReference type="Pfam" id="PF25601">
    <property type="entry name" value="AAA_lid_14"/>
    <property type="match status" value="1"/>
</dbReference>
<accession>A0A0E3JZB4</accession>
<organism evidence="8 9">
    <name type="scientific">Clostridium scatologenes</name>
    <dbReference type="NCBI Taxonomy" id="1548"/>
    <lineage>
        <taxon>Bacteria</taxon>
        <taxon>Bacillati</taxon>
        <taxon>Bacillota</taxon>
        <taxon>Clostridia</taxon>
        <taxon>Eubacteriales</taxon>
        <taxon>Clostridiaceae</taxon>
        <taxon>Clostridium</taxon>
    </lineage>
</organism>
<dbReference type="PROSITE" id="PS00675">
    <property type="entry name" value="SIGMA54_INTERACT_1"/>
    <property type="match status" value="1"/>
</dbReference>
<dbReference type="Gene3D" id="3.30.450.20">
    <property type="entry name" value="PAS domain"/>
    <property type="match status" value="1"/>
</dbReference>
<gene>
    <name evidence="8" type="ORF">CSCA_2499</name>
</gene>
<evidence type="ECO:0000256" key="5">
    <source>
        <dbReference type="ARBA" id="ARBA00023163"/>
    </source>
</evidence>
<dbReference type="Pfam" id="PF02954">
    <property type="entry name" value="HTH_8"/>
    <property type="match status" value="1"/>
</dbReference>
<dbReference type="SMART" id="SM00382">
    <property type="entry name" value="AAA"/>
    <property type="match status" value="1"/>
</dbReference>
<dbReference type="InterPro" id="IPR002197">
    <property type="entry name" value="HTH_Fis"/>
</dbReference>
<dbReference type="GO" id="GO:0005524">
    <property type="term" value="F:ATP binding"/>
    <property type="evidence" value="ECO:0007669"/>
    <property type="project" value="UniProtKB-KW"/>
</dbReference>
<keyword evidence="9" id="KW-1185">Reference proteome</keyword>
<dbReference type="FunFam" id="3.40.50.300:FF:000006">
    <property type="entry name" value="DNA-binding transcriptional regulator NtrC"/>
    <property type="match status" value="1"/>
</dbReference>
<dbReference type="PROSITE" id="PS00688">
    <property type="entry name" value="SIGMA54_INTERACT_3"/>
    <property type="match status" value="1"/>
</dbReference>
<dbReference type="RefSeq" id="WP_029161769.1">
    <property type="nucleotide sequence ID" value="NZ_CP009933.1"/>
</dbReference>
<keyword evidence="1" id="KW-0547">Nucleotide-binding</keyword>
<dbReference type="InterPro" id="IPR027417">
    <property type="entry name" value="P-loop_NTPase"/>
</dbReference>
<keyword evidence="3" id="KW-0805">Transcription regulation</keyword>
<evidence type="ECO:0000313" key="9">
    <source>
        <dbReference type="Proteomes" id="UP000033115"/>
    </source>
</evidence>
<feature type="domain" description="Sigma-54 factor interaction" evidence="6">
    <location>
        <begin position="144"/>
        <end position="372"/>
    </location>
</feature>
<evidence type="ECO:0000256" key="3">
    <source>
        <dbReference type="ARBA" id="ARBA00023015"/>
    </source>
</evidence>
<reference evidence="8 9" key="1">
    <citation type="journal article" date="2015" name="J. Biotechnol.">
        <title>Complete genome sequence of a malodorant-producing acetogen, Clostridium scatologenes ATCC 25775(T).</title>
        <authorList>
            <person name="Zhu Z."/>
            <person name="Guo T."/>
            <person name="Zheng H."/>
            <person name="Song T."/>
            <person name="Ouyang P."/>
            <person name="Xie J."/>
        </authorList>
    </citation>
    <scope>NUCLEOTIDE SEQUENCE [LARGE SCALE GENOMIC DNA]</scope>
    <source>
        <strain evidence="8 9">ATCC 25775</strain>
    </source>
</reference>
<dbReference type="Gene3D" id="1.10.8.60">
    <property type="match status" value="1"/>
</dbReference>
<dbReference type="PROSITE" id="PS50045">
    <property type="entry name" value="SIGMA54_INTERACT_4"/>
    <property type="match status" value="1"/>
</dbReference>
<dbReference type="InterPro" id="IPR025662">
    <property type="entry name" value="Sigma_54_int_dom_ATP-bd_1"/>
</dbReference>
<dbReference type="InterPro" id="IPR025943">
    <property type="entry name" value="Sigma_54_int_dom_ATP-bd_2"/>
</dbReference>
<sequence length="455" mass="51890">MLQSYIKQILSLYNYIDAIVMVDTDGIIRYSDNFRTDIYNLYSEETIGKYICDIYPQLNEHNSSLLKVLKNGKAILNETQHLVNYKQIEIDAVNSTFSLKSGNKIIGAVEISAYIDPEKQRKNITLQLKKRNDDKSDYYNIDDIITNASNMIDIKKKILKISKSNSPILIYGDTGTGKEMIAQSIHKNSTRSSKPFISQNCAAIPSTLLESILFGTLKGSYTGAENRKGLFESADGGTLFLDEINSMEISMQAKLLKAIENQEIRRIGSTESIKVNVRIISAVNNPPLESIVENKLREDLFYRIGVIQINLPNLKDRKNDIEFLSEHFIKEYNKKMGKSIIGLDESVKKIFKNYNWPGNIRELKNVIESSFNLTYDNIIKVDDLPDYMFSVKSDTLSIADIITSEKSLTELIQNYEKDIIEYAMKNSHNVTEAAKILKISRQALNYKLSKYNIKK</sequence>